<dbReference type="KEGG" id="bcoh:BC6307_07320"/>
<keyword evidence="1" id="KW-1133">Transmembrane helix</keyword>
<keyword evidence="1" id="KW-0472">Membrane</keyword>
<accession>A0A223KNQ4</accession>
<evidence type="ECO:0000256" key="1">
    <source>
        <dbReference type="SAM" id="Phobius"/>
    </source>
</evidence>
<feature type="transmembrane region" description="Helical" evidence="1">
    <location>
        <begin position="30"/>
        <end position="50"/>
    </location>
</feature>
<reference evidence="2 3" key="1">
    <citation type="submission" date="2016-12" db="EMBL/GenBank/DDBJ databases">
        <title>The whole genome sequencing and assembly of Bacillus cohnii DSM 6307T strain.</title>
        <authorList>
            <person name="Lee Y.-J."/>
            <person name="Yi H."/>
            <person name="Bahn Y.-S."/>
            <person name="Kim J.F."/>
            <person name="Lee D.-W."/>
        </authorList>
    </citation>
    <scope>NUCLEOTIDE SEQUENCE [LARGE SCALE GENOMIC DNA]</scope>
    <source>
        <strain evidence="2 3">DSM 6307</strain>
    </source>
</reference>
<evidence type="ECO:0008006" key="4">
    <source>
        <dbReference type="Google" id="ProtNLM"/>
    </source>
</evidence>
<feature type="transmembrane region" description="Helical" evidence="1">
    <location>
        <begin position="77"/>
        <end position="94"/>
    </location>
</feature>
<evidence type="ECO:0000313" key="2">
    <source>
        <dbReference type="EMBL" id="AST91102.1"/>
    </source>
</evidence>
<dbReference type="Pfam" id="PF17247">
    <property type="entry name" value="DUF5316"/>
    <property type="match status" value="1"/>
</dbReference>
<dbReference type="Proteomes" id="UP000215224">
    <property type="component" value="Chromosome"/>
</dbReference>
<protein>
    <recommendedName>
        <fullName evidence="4">DUF5316 domain-containing protein</fullName>
    </recommendedName>
</protein>
<keyword evidence="1" id="KW-0812">Transmembrane</keyword>
<name>A0A223KNQ4_9BACI</name>
<proteinExistence type="predicted"/>
<feature type="transmembrane region" description="Helical" evidence="1">
    <location>
        <begin position="7"/>
        <end position="24"/>
    </location>
</feature>
<dbReference type="EMBL" id="CP018866">
    <property type="protein sequence ID" value="AST91102.1"/>
    <property type="molecule type" value="Genomic_DNA"/>
</dbReference>
<dbReference type="RefSeq" id="WP_066411152.1">
    <property type="nucleotide sequence ID" value="NZ_CP018866.1"/>
</dbReference>
<dbReference type="InterPro" id="IPR035167">
    <property type="entry name" value="DUF5316"/>
</dbReference>
<evidence type="ECO:0000313" key="3">
    <source>
        <dbReference type="Proteomes" id="UP000215224"/>
    </source>
</evidence>
<gene>
    <name evidence="2" type="ORF">BC6307_07320</name>
</gene>
<dbReference type="AlphaFoldDB" id="A0A223KNQ4"/>
<organism evidence="2 3">
    <name type="scientific">Sutcliffiella cohnii</name>
    <dbReference type="NCBI Taxonomy" id="33932"/>
    <lineage>
        <taxon>Bacteria</taxon>
        <taxon>Bacillati</taxon>
        <taxon>Bacillota</taxon>
        <taxon>Bacilli</taxon>
        <taxon>Bacillales</taxon>
        <taxon>Bacillaceae</taxon>
        <taxon>Sutcliffiella</taxon>
    </lineage>
</organism>
<dbReference type="STRING" id="1314751.GCA_001591425_00309"/>
<keyword evidence="3" id="KW-1185">Reference proteome</keyword>
<sequence>MKYLLTGAILSVIGVLLSTFLWSFNQAYMIPGGIGIVFLLGAMVTSGSMVSGDRMRANFSTESADDRKIRNRTTSRLALLGLPSLFIAILIYYLF</sequence>